<feature type="compositionally biased region" description="Polar residues" evidence="1">
    <location>
        <begin position="63"/>
        <end position="76"/>
    </location>
</feature>
<dbReference type="Proteomes" id="UP000094764">
    <property type="component" value="Unassembled WGS sequence"/>
</dbReference>
<accession>A0A1E5GRK0</accession>
<organism evidence="2 3">
    <name type="scientific">Enterococcus quebecensis</name>
    <dbReference type="NCBI Taxonomy" id="903983"/>
    <lineage>
        <taxon>Bacteria</taxon>
        <taxon>Bacillati</taxon>
        <taxon>Bacillota</taxon>
        <taxon>Bacilli</taxon>
        <taxon>Lactobacillales</taxon>
        <taxon>Enterococcaceae</taxon>
        <taxon>Enterococcus</taxon>
    </lineage>
</organism>
<comment type="caution">
    <text evidence="2">The sequence shown here is derived from an EMBL/GenBank/DDBJ whole genome shotgun (WGS) entry which is preliminary data.</text>
</comment>
<dbReference type="STRING" id="903983.BCR23_10725"/>
<name>A0A1E5GRK0_9ENTE</name>
<feature type="compositionally biased region" description="Basic and acidic residues" evidence="1">
    <location>
        <begin position="46"/>
        <end position="62"/>
    </location>
</feature>
<reference evidence="3" key="1">
    <citation type="submission" date="2016-09" db="EMBL/GenBank/DDBJ databases">
        <authorList>
            <person name="Gulvik C.A."/>
        </authorList>
    </citation>
    <scope>NUCLEOTIDE SEQUENCE [LARGE SCALE GENOMIC DNA]</scope>
    <source>
        <strain evidence="3">LMG 26306</strain>
    </source>
</reference>
<gene>
    <name evidence="2" type="ORF">BCR23_10725</name>
</gene>
<evidence type="ECO:0000313" key="2">
    <source>
        <dbReference type="EMBL" id="OEG15299.1"/>
    </source>
</evidence>
<sequence length="159" mass="17343">MMNKTRRSLVIGLVITVVLVLGVVWAVGKNNKTAEEDNSTKSSITSKEKESLPEKDSTDKTTDMSVNSYSQSMTKSEQSEYDEAAKEGENKESAFDVKLKDGTTVAAEDIANARHALSQAGINDTFYSDKDIADLIQESSNSSLDIVTVVKDREKGIND</sequence>
<evidence type="ECO:0000256" key="1">
    <source>
        <dbReference type="SAM" id="MobiDB-lite"/>
    </source>
</evidence>
<dbReference type="EMBL" id="MIKB01000016">
    <property type="protein sequence ID" value="OEG15299.1"/>
    <property type="molecule type" value="Genomic_DNA"/>
</dbReference>
<protein>
    <submittedName>
        <fullName evidence="2">Uncharacterized protein</fullName>
    </submittedName>
</protein>
<proteinExistence type="predicted"/>
<feature type="region of interest" description="Disordered" evidence="1">
    <location>
        <begin position="33"/>
        <end position="98"/>
    </location>
</feature>
<dbReference type="RefSeq" id="WP_069635787.1">
    <property type="nucleotide sequence ID" value="NZ_JXKZ01000017.1"/>
</dbReference>
<dbReference type="AlphaFoldDB" id="A0A1E5GRK0"/>
<evidence type="ECO:0000313" key="3">
    <source>
        <dbReference type="Proteomes" id="UP000094764"/>
    </source>
</evidence>
<feature type="compositionally biased region" description="Basic and acidic residues" evidence="1">
    <location>
        <begin position="83"/>
        <end position="98"/>
    </location>
</feature>
<keyword evidence="3" id="KW-1185">Reference proteome</keyword>